<comment type="caution">
    <text evidence="13">The sequence shown here is derived from an EMBL/GenBank/DDBJ whole genome shotgun (WGS) entry which is preliminary data.</text>
</comment>
<evidence type="ECO:0000313" key="13">
    <source>
        <dbReference type="EMBL" id="KAH0784232.1"/>
    </source>
</evidence>
<keyword evidence="14" id="KW-1185">Reference proteome</keyword>
<keyword evidence="5" id="KW-0963">Cytoplasm</keyword>
<keyword evidence="4" id="KW-0158">Chromosome</keyword>
<keyword evidence="7" id="KW-0493">Microtubule</keyword>
<keyword evidence="6" id="KW-0132">Cell division</keyword>
<sequence length="511" mass="57092">MDDSIGKFCKTMAVFCNNLENSCNALKESVDRRPIPLDSASTTFVQSLSQRVMSLSGDLNVLESMSCGTVSFEELLGHCNEVFKKNQTDLLSLQDRLHNLGYIASVDLIGEDSEGEEEDPNVSEDLSYDCSLDFKKIEDDPLLDDTLNLQSLGLSDVCLATIASEANTIYEKEGCYLSTEKKQDSSDGKMNEELKSSEDIQSLITVSEDDYENLPKHMKNLASWQELVVAVEKMNSFLDTKKTRPYSFQQAEIVELGLEVSSLWEFYWGFKPTFLFAAETNAEQKGKKHDHQHQVQSLFSQQLSSSLVDPSSAPLNCKALMVLLQAHKKKTEPTNLMFSIGMYRKVRNVSDCESTFHDPESNKITWNVATGKIGAQSSFQLEPKDNRNHAFPSNMLEATGIDMALSEVPDLEVIPGVQIGLIGDKDKNATLIVEGYCDFVLEDKLVEATDVGQNAVRDKMLDAIKLSPKKLYELVRKVAGEELVEMLQIENKTPRRKALLSLEEKNGSDIK</sequence>
<keyword evidence="11" id="KW-0131">Cell cycle</keyword>
<evidence type="ECO:0008006" key="15">
    <source>
        <dbReference type="Google" id="ProtNLM"/>
    </source>
</evidence>
<comment type="similarity">
    <text evidence="3">Belongs to the SKA3 family.</text>
</comment>
<organism evidence="13 14">
    <name type="scientific">Solanum tuberosum</name>
    <name type="common">Potato</name>
    <dbReference type="NCBI Taxonomy" id="4113"/>
    <lineage>
        <taxon>Eukaryota</taxon>
        <taxon>Viridiplantae</taxon>
        <taxon>Streptophyta</taxon>
        <taxon>Embryophyta</taxon>
        <taxon>Tracheophyta</taxon>
        <taxon>Spermatophyta</taxon>
        <taxon>Magnoliopsida</taxon>
        <taxon>eudicotyledons</taxon>
        <taxon>Gunneridae</taxon>
        <taxon>Pentapetalae</taxon>
        <taxon>asterids</taxon>
        <taxon>lamiids</taxon>
        <taxon>Solanales</taxon>
        <taxon>Solanaceae</taxon>
        <taxon>Solanoideae</taxon>
        <taxon>Solaneae</taxon>
        <taxon>Solanum</taxon>
    </lineage>
</organism>
<keyword evidence="9" id="KW-0995">Kinetochore</keyword>
<evidence type="ECO:0000256" key="11">
    <source>
        <dbReference type="ARBA" id="ARBA00023306"/>
    </source>
</evidence>
<dbReference type="InterPro" id="IPR033341">
    <property type="entry name" value="SKA3"/>
</dbReference>
<keyword evidence="10" id="KW-0206">Cytoskeleton</keyword>
<evidence type="ECO:0000256" key="6">
    <source>
        <dbReference type="ARBA" id="ARBA00022618"/>
    </source>
</evidence>
<comment type="subcellular location">
    <subcellularLocation>
        <location evidence="2">Chromosome</location>
        <location evidence="2">Centromere</location>
        <location evidence="2">Kinetochore</location>
    </subcellularLocation>
    <subcellularLocation>
        <location evidence="1">Cytoplasm</location>
        <location evidence="1">Cytoskeleton</location>
        <location evidence="1">Spindle</location>
    </subcellularLocation>
</comment>
<evidence type="ECO:0000313" key="14">
    <source>
        <dbReference type="Proteomes" id="UP000826656"/>
    </source>
</evidence>
<dbReference type="PANTHER" id="PTHR48118">
    <property type="entry name" value="SPINDLE AND KINETOCHORE-ASSOCIATED PROTEIN 3"/>
    <property type="match status" value="1"/>
</dbReference>
<evidence type="ECO:0000256" key="8">
    <source>
        <dbReference type="ARBA" id="ARBA00022776"/>
    </source>
</evidence>
<evidence type="ECO:0000256" key="1">
    <source>
        <dbReference type="ARBA" id="ARBA00004186"/>
    </source>
</evidence>
<evidence type="ECO:0000256" key="10">
    <source>
        <dbReference type="ARBA" id="ARBA00023212"/>
    </source>
</evidence>
<dbReference type="Proteomes" id="UP000826656">
    <property type="component" value="Unassembled WGS sequence"/>
</dbReference>
<keyword evidence="8" id="KW-0498">Mitosis</keyword>
<evidence type="ECO:0000256" key="12">
    <source>
        <dbReference type="ARBA" id="ARBA00023328"/>
    </source>
</evidence>
<evidence type="ECO:0000256" key="9">
    <source>
        <dbReference type="ARBA" id="ARBA00022838"/>
    </source>
</evidence>
<evidence type="ECO:0000256" key="4">
    <source>
        <dbReference type="ARBA" id="ARBA00022454"/>
    </source>
</evidence>
<keyword evidence="12" id="KW-0137">Centromere</keyword>
<evidence type="ECO:0000256" key="7">
    <source>
        <dbReference type="ARBA" id="ARBA00022701"/>
    </source>
</evidence>
<gene>
    <name evidence="13" type="ORF">KY290_003830</name>
</gene>
<proteinExistence type="inferred from homology"/>
<evidence type="ECO:0000256" key="5">
    <source>
        <dbReference type="ARBA" id="ARBA00022490"/>
    </source>
</evidence>
<evidence type="ECO:0000256" key="3">
    <source>
        <dbReference type="ARBA" id="ARBA00007716"/>
    </source>
</evidence>
<dbReference type="Gene3D" id="6.10.250.1400">
    <property type="match status" value="1"/>
</dbReference>
<dbReference type="PANTHER" id="PTHR48118:SF1">
    <property type="entry name" value="SPINDLE AND KINETOCHORE-ASSOCIATED PROTEIN 3"/>
    <property type="match status" value="1"/>
</dbReference>
<protein>
    <recommendedName>
        <fullName evidence="15">Spindle and kinetochore-associated protein 3</fullName>
    </recommendedName>
</protein>
<reference evidence="13 14" key="1">
    <citation type="journal article" date="2021" name="bioRxiv">
        <title>Chromosome-scale and haplotype-resolved genome assembly of a tetraploid potato cultivar.</title>
        <authorList>
            <person name="Sun H."/>
            <person name="Jiao W.-B."/>
            <person name="Krause K."/>
            <person name="Campoy J.A."/>
            <person name="Goel M."/>
            <person name="Folz-Donahue K."/>
            <person name="Kukat C."/>
            <person name="Huettel B."/>
            <person name="Schneeberger K."/>
        </authorList>
    </citation>
    <scope>NUCLEOTIDE SEQUENCE [LARGE SCALE GENOMIC DNA]</scope>
    <source>
        <strain evidence="13">SolTubOtavaFocal</strain>
        <tissue evidence="13">Leaves</tissue>
    </source>
</reference>
<accession>A0ABQ7WW51</accession>
<name>A0ABQ7WW51_SOLTU</name>
<dbReference type="EMBL" id="JAIVGD010000001">
    <property type="protein sequence ID" value="KAH0784232.1"/>
    <property type="molecule type" value="Genomic_DNA"/>
</dbReference>
<evidence type="ECO:0000256" key="2">
    <source>
        <dbReference type="ARBA" id="ARBA00004629"/>
    </source>
</evidence>